<dbReference type="Gene3D" id="3.30.70.270">
    <property type="match status" value="1"/>
</dbReference>
<feature type="transmembrane region" description="Helical" evidence="3">
    <location>
        <begin position="74"/>
        <end position="93"/>
    </location>
</feature>
<organism evidence="5 6">
    <name type="scientific">Cognatilysobacter xinjiangensis</name>
    <dbReference type="NCBI Taxonomy" id="546892"/>
    <lineage>
        <taxon>Bacteria</taxon>
        <taxon>Pseudomonadati</taxon>
        <taxon>Pseudomonadota</taxon>
        <taxon>Gammaproteobacteria</taxon>
        <taxon>Lysobacterales</taxon>
        <taxon>Lysobacteraceae</taxon>
        <taxon>Cognatilysobacter</taxon>
    </lineage>
</organism>
<feature type="transmembrane region" description="Helical" evidence="3">
    <location>
        <begin position="45"/>
        <end position="62"/>
    </location>
</feature>
<name>A0ABQ3C389_9GAMM</name>
<comment type="caution">
    <text evidence="5">The sequence shown here is derived from an EMBL/GenBank/DDBJ whole genome shotgun (WGS) entry which is preliminary data.</text>
</comment>
<reference evidence="6" key="1">
    <citation type="journal article" date="2019" name="Int. J. Syst. Evol. Microbiol.">
        <title>The Global Catalogue of Microorganisms (GCM) 10K type strain sequencing project: providing services to taxonomists for standard genome sequencing and annotation.</title>
        <authorList>
            <consortium name="The Broad Institute Genomics Platform"/>
            <consortium name="The Broad Institute Genome Sequencing Center for Infectious Disease"/>
            <person name="Wu L."/>
            <person name="Ma J."/>
        </authorList>
    </citation>
    <scope>NUCLEOTIDE SEQUENCE [LARGE SCALE GENOMIC DNA]</scope>
    <source>
        <strain evidence="6">KCTC 22558</strain>
    </source>
</reference>
<keyword evidence="3" id="KW-0472">Membrane</keyword>
<feature type="transmembrane region" description="Helical" evidence="3">
    <location>
        <begin position="132"/>
        <end position="148"/>
    </location>
</feature>
<keyword evidence="6" id="KW-1185">Reference proteome</keyword>
<dbReference type="NCBIfam" id="TIGR00254">
    <property type="entry name" value="GGDEF"/>
    <property type="match status" value="1"/>
</dbReference>
<dbReference type="Pfam" id="PF00990">
    <property type="entry name" value="GGDEF"/>
    <property type="match status" value="1"/>
</dbReference>
<dbReference type="SUPFAM" id="SSF55073">
    <property type="entry name" value="Nucleotide cyclase"/>
    <property type="match status" value="1"/>
</dbReference>
<feature type="transmembrane region" description="Helical" evidence="3">
    <location>
        <begin position="181"/>
        <end position="201"/>
    </location>
</feature>
<dbReference type="EMBL" id="BMXY01000002">
    <property type="protein sequence ID" value="GGZ66149.1"/>
    <property type="molecule type" value="Genomic_DNA"/>
</dbReference>
<evidence type="ECO:0000259" key="4">
    <source>
        <dbReference type="PROSITE" id="PS50887"/>
    </source>
</evidence>
<dbReference type="PANTHER" id="PTHR45138:SF9">
    <property type="entry name" value="DIGUANYLATE CYCLASE DGCM-RELATED"/>
    <property type="match status" value="1"/>
</dbReference>
<evidence type="ECO:0000256" key="3">
    <source>
        <dbReference type="SAM" id="Phobius"/>
    </source>
</evidence>
<feature type="domain" description="GGDEF" evidence="4">
    <location>
        <begin position="249"/>
        <end position="385"/>
    </location>
</feature>
<dbReference type="Proteomes" id="UP000643403">
    <property type="component" value="Unassembled WGS sequence"/>
</dbReference>
<evidence type="ECO:0000256" key="1">
    <source>
        <dbReference type="ARBA" id="ARBA00012528"/>
    </source>
</evidence>
<feature type="transmembrane region" description="Helical" evidence="3">
    <location>
        <begin position="105"/>
        <end position="126"/>
    </location>
</feature>
<dbReference type="RefSeq" id="WP_189449520.1">
    <property type="nucleotide sequence ID" value="NZ_BMXY01000002.1"/>
</dbReference>
<dbReference type="PANTHER" id="PTHR45138">
    <property type="entry name" value="REGULATORY COMPONENTS OF SENSORY TRANSDUCTION SYSTEM"/>
    <property type="match status" value="1"/>
</dbReference>
<protein>
    <recommendedName>
        <fullName evidence="1">diguanylate cyclase</fullName>
        <ecNumber evidence="1">2.7.7.65</ecNumber>
    </recommendedName>
</protein>
<evidence type="ECO:0000313" key="6">
    <source>
        <dbReference type="Proteomes" id="UP000643403"/>
    </source>
</evidence>
<dbReference type="InterPro" id="IPR050469">
    <property type="entry name" value="Diguanylate_Cyclase"/>
</dbReference>
<dbReference type="CDD" id="cd01949">
    <property type="entry name" value="GGDEF"/>
    <property type="match status" value="1"/>
</dbReference>
<proteinExistence type="predicted"/>
<keyword evidence="3" id="KW-0812">Transmembrane</keyword>
<dbReference type="SMART" id="SM00267">
    <property type="entry name" value="GGDEF"/>
    <property type="match status" value="1"/>
</dbReference>
<dbReference type="InterPro" id="IPR029787">
    <property type="entry name" value="Nucleotide_cyclase"/>
</dbReference>
<accession>A0ABQ3C389</accession>
<gene>
    <name evidence="5" type="ORF">GCM10008101_20340</name>
</gene>
<evidence type="ECO:0000313" key="5">
    <source>
        <dbReference type="EMBL" id="GGZ66149.1"/>
    </source>
</evidence>
<keyword evidence="3" id="KW-1133">Transmembrane helix</keyword>
<evidence type="ECO:0000256" key="2">
    <source>
        <dbReference type="ARBA" id="ARBA00034247"/>
    </source>
</evidence>
<dbReference type="PROSITE" id="PS50887">
    <property type="entry name" value="GGDEF"/>
    <property type="match status" value="1"/>
</dbReference>
<sequence length="394" mass="42339">MSRLPPTSASVYQRTLERGFPVLRFEPVLEVEYQRFHSRAQLQRVRWAGWLGFVIFAAFIGLDVATLPADVHRWTVPIRVLLIMPALLLAVVASHSRGWRTRMRLPIFIAALSTGLGTAAVIAVGLQRGHPLPYEGILLVAMAIYLLASPGWWGALAINLLTLAAVLGAELAWQADAQAGLYQVVFLLAANVVGASGGYFLEHGARSVFLVQRMLDERARHDGLTGLPNRGALDEHLARIWRQAVRERAVVALAMVDVDHFKRYNDRYGHAEGDAALQAVGAAVATQARRPLDLAARYGGEEFMLVWYRAAGVDPAELGEGVREAVEALALPHADSPRGHLTVSVGVAAAHAGPQGAVQALMEAADAALYAAKQQGRDRVAVQAAPSAAACTVG</sequence>
<dbReference type="InterPro" id="IPR000160">
    <property type="entry name" value="GGDEF_dom"/>
</dbReference>
<dbReference type="EC" id="2.7.7.65" evidence="1"/>
<dbReference type="InterPro" id="IPR043128">
    <property type="entry name" value="Rev_trsase/Diguanyl_cyclase"/>
</dbReference>
<comment type="catalytic activity">
    <reaction evidence="2">
        <text>2 GTP = 3',3'-c-di-GMP + 2 diphosphate</text>
        <dbReference type="Rhea" id="RHEA:24898"/>
        <dbReference type="ChEBI" id="CHEBI:33019"/>
        <dbReference type="ChEBI" id="CHEBI:37565"/>
        <dbReference type="ChEBI" id="CHEBI:58805"/>
        <dbReference type="EC" id="2.7.7.65"/>
    </reaction>
</comment>